<keyword evidence="12" id="KW-1185">Reference proteome</keyword>
<dbReference type="PANTHER" id="PTHR30329:SF21">
    <property type="entry name" value="LIPOPROTEIN YIAD-RELATED"/>
    <property type="match status" value="1"/>
</dbReference>
<dbReference type="InterPro" id="IPR006665">
    <property type="entry name" value="OmpA-like"/>
</dbReference>
<evidence type="ECO:0000256" key="9">
    <source>
        <dbReference type="SAM" id="Phobius"/>
    </source>
</evidence>
<evidence type="ECO:0000313" key="11">
    <source>
        <dbReference type="EMBL" id="OPJ56689.1"/>
    </source>
</evidence>
<dbReference type="Gene3D" id="3.30.1330.60">
    <property type="entry name" value="OmpA-like domain"/>
    <property type="match status" value="1"/>
</dbReference>
<comment type="subcellular location">
    <subcellularLocation>
        <location evidence="1">Cell membrane</location>
        <topology evidence="1">Single-pass membrane protein</topology>
    </subcellularLocation>
</comment>
<feature type="compositionally biased region" description="Basic and acidic residues" evidence="8">
    <location>
        <begin position="70"/>
        <end position="86"/>
    </location>
</feature>
<evidence type="ECO:0000256" key="8">
    <source>
        <dbReference type="SAM" id="MobiDB-lite"/>
    </source>
</evidence>
<dbReference type="STRING" id="1450648.CLORY_42090"/>
<evidence type="ECO:0000256" key="3">
    <source>
        <dbReference type="ARBA" id="ARBA00022475"/>
    </source>
</evidence>
<dbReference type="PANTHER" id="PTHR30329">
    <property type="entry name" value="STATOR ELEMENT OF FLAGELLAR MOTOR COMPLEX"/>
    <property type="match status" value="1"/>
</dbReference>
<feature type="transmembrane region" description="Helical" evidence="9">
    <location>
        <begin position="16"/>
        <end position="35"/>
    </location>
</feature>
<dbReference type="CDD" id="cd07185">
    <property type="entry name" value="OmpA_C-like"/>
    <property type="match status" value="1"/>
</dbReference>
<evidence type="ECO:0000256" key="4">
    <source>
        <dbReference type="ARBA" id="ARBA00022692"/>
    </source>
</evidence>
<dbReference type="OrthoDB" id="9815217at2"/>
<gene>
    <name evidence="11" type="primary">motB_2</name>
    <name evidence="11" type="ORF">CLORY_42090</name>
</gene>
<protein>
    <submittedName>
        <fullName evidence="11">Motility protein B</fullName>
    </submittedName>
</protein>
<feature type="domain" description="OmpA-like" evidence="10">
    <location>
        <begin position="127"/>
        <end position="248"/>
    </location>
</feature>
<dbReference type="InterPro" id="IPR050330">
    <property type="entry name" value="Bact_OuterMem_StrucFunc"/>
</dbReference>
<evidence type="ECO:0000313" key="12">
    <source>
        <dbReference type="Proteomes" id="UP000190080"/>
    </source>
</evidence>
<evidence type="ECO:0000256" key="6">
    <source>
        <dbReference type="ARBA" id="ARBA00023136"/>
    </source>
</evidence>
<comment type="caution">
    <text evidence="11">The sequence shown here is derived from an EMBL/GenBank/DDBJ whole genome shotgun (WGS) entry which is preliminary data.</text>
</comment>
<accession>A0A1V4I9S9</accession>
<proteinExistence type="inferred from homology"/>
<dbReference type="GO" id="GO:0005886">
    <property type="term" value="C:plasma membrane"/>
    <property type="evidence" value="ECO:0007669"/>
    <property type="project" value="UniProtKB-SubCell"/>
</dbReference>
<comment type="similarity">
    <text evidence="2">Belongs to the MotB family.</text>
</comment>
<keyword evidence="4 9" id="KW-0812">Transmembrane</keyword>
<dbReference type="SUPFAM" id="SSF103088">
    <property type="entry name" value="OmpA-like"/>
    <property type="match status" value="1"/>
</dbReference>
<feature type="region of interest" description="Disordered" evidence="8">
    <location>
        <begin position="67"/>
        <end position="96"/>
    </location>
</feature>
<dbReference type="Pfam" id="PF13677">
    <property type="entry name" value="MotB_plug"/>
    <property type="match status" value="1"/>
</dbReference>
<keyword evidence="5 9" id="KW-1133">Transmembrane helix</keyword>
<dbReference type="Pfam" id="PF00691">
    <property type="entry name" value="OmpA"/>
    <property type="match status" value="1"/>
</dbReference>
<keyword evidence="6 7" id="KW-0472">Membrane</keyword>
<evidence type="ECO:0000256" key="5">
    <source>
        <dbReference type="ARBA" id="ARBA00022989"/>
    </source>
</evidence>
<dbReference type="PROSITE" id="PS51123">
    <property type="entry name" value="OMPA_2"/>
    <property type="match status" value="1"/>
</dbReference>
<reference evidence="11 12" key="1">
    <citation type="submission" date="2017-03" db="EMBL/GenBank/DDBJ databases">
        <title>Genome sequence of Clostridium oryzae DSM 28571.</title>
        <authorList>
            <person name="Poehlein A."/>
            <person name="Daniel R."/>
        </authorList>
    </citation>
    <scope>NUCLEOTIDE SEQUENCE [LARGE SCALE GENOMIC DNA]</scope>
    <source>
        <strain evidence="11 12">DSM 28571</strain>
    </source>
</reference>
<dbReference type="InterPro" id="IPR025713">
    <property type="entry name" value="MotB-like_N_dom"/>
</dbReference>
<keyword evidence="3" id="KW-1003">Cell membrane</keyword>
<organism evidence="11 12">
    <name type="scientific">Clostridium oryzae</name>
    <dbReference type="NCBI Taxonomy" id="1450648"/>
    <lineage>
        <taxon>Bacteria</taxon>
        <taxon>Bacillati</taxon>
        <taxon>Bacillota</taxon>
        <taxon>Clostridia</taxon>
        <taxon>Eubacteriales</taxon>
        <taxon>Clostridiaceae</taxon>
        <taxon>Clostridium</taxon>
    </lineage>
</organism>
<evidence type="ECO:0000259" key="10">
    <source>
        <dbReference type="PROSITE" id="PS51123"/>
    </source>
</evidence>
<evidence type="ECO:0000256" key="1">
    <source>
        <dbReference type="ARBA" id="ARBA00004162"/>
    </source>
</evidence>
<dbReference type="EMBL" id="MZGV01000091">
    <property type="protein sequence ID" value="OPJ56689.1"/>
    <property type="molecule type" value="Genomic_DNA"/>
</dbReference>
<sequence>MRKKKKGKEPNAERWMLTYLDLITLLMVFFVILYASSNIDKEKFQNIAKSFNIAMGGGGSQMVDLGLDSTSKDDKSVPNQEVKDSETKDEETQSNDETYNMEKVKKELDKYMVQNKLKSSVTSAITERGLVVSLKNTAFFDSGKATIKRKYKSKIVAIAKIVNKLPNYIRIEGHTDNVPIHTSNFSSNWSLSSARATNVVELVIKKAQITPNKVSAGAFADTRPIASNSTAAGRAKNRRMDIVLLSSKFNSEEEVSN</sequence>
<dbReference type="InterPro" id="IPR036737">
    <property type="entry name" value="OmpA-like_sf"/>
</dbReference>
<dbReference type="RefSeq" id="WP_079428207.1">
    <property type="nucleotide sequence ID" value="NZ_MZGV01000091.1"/>
</dbReference>
<evidence type="ECO:0000256" key="7">
    <source>
        <dbReference type="PROSITE-ProRule" id="PRU00473"/>
    </source>
</evidence>
<dbReference type="AlphaFoldDB" id="A0A1V4I9S9"/>
<name>A0A1V4I9S9_9CLOT</name>
<dbReference type="Proteomes" id="UP000190080">
    <property type="component" value="Unassembled WGS sequence"/>
</dbReference>
<evidence type="ECO:0000256" key="2">
    <source>
        <dbReference type="ARBA" id="ARBA00008914"/>
    </source>
</evidence>